<keyword evidence="8" id="KW-1185">Reference proteome</keyword>
<dbReference type="Proteomes" id="UP000316096">
    <property type="component" value="Unassembled WGS sequence"/>
</dbReference>
<comment type="subcellular location">
    <subcellularLocation>
        <location evidence="1">Cell membrane</location>
        <topology evidence="1">Multi-pass membrane protein</topology>
    </subcellularLocation>
</comment>
<accession>A0A543CTL7</accession>
<dbReference type="RefSeq" id="WP_141959668.1">
    <property type="nucleotide sequence ID" value="NZ_VFOZ01000001.1"/>
</dbReference>
<evidence type="ECO:0000313" key="8">
    <source>
        <dbReference type="Proteomes" id="UP000316096"/>
    </source>
</evidence>
<comment type="caution">
    <text evidence="7">The sequence shown here is derived from an EMBL/GenBank/DDBJ whole genome shotgun (WGS) entry which is preliminary data.</text>
</comment>
<dbReference type="OrthoDB" id="3481606at2"/>
<feature type="transmembrane region" description="Helical" evidence="6">
    <location>
        <begin position="32"/>
        <end position="54"/>
    </location>
</feature>
<name>A0A543CTL7_9ACTN</name>
<evidence type="ECO:0000256" key="1">
    <source>
        <dbReference type="ARBA" id="ARBA00004651"/>
    </source>
</evidence>
<feature type="transmembrane region" description="Helical" evidence="6">
    <location>
        <begin position="159"/>
        <end position="190"/>
    </location>
</feature>
<reference evidence="7 8" key="1">
    <citation type="submission" date="2019-06" db="EMBL/GenBank/DDBJ databases">
        <title>Sequencing the genomes of 1000 actinobacteria strains.</title>
        <authorList>
            <person name="Klenk H.-P."/>
        </authorList>
    </citation>
    <scope>NUCLEOTIDE SEQUENCE [LARGE SCALE GENOMIC DNA]</scope>
    <source>
        <strain evidence="7 8">DSM 102200</strain>
    </source>
</reference>
<dbReference type="AlphaFoldDB" id="A0A543CTL7"/>
<evidence type="ECO:0000256" key="3">
    <source>
        <dbReference type="ARBA" id="ARBA00022692"/>
    </source>
</evidence>
<sequence>MNRSTLVRQPPPDLVTVQAGGSVVARIPARTWIVSMLVLTGLLAGLAGAGLANVDVAGGLWNGADWLSEGAARIRWGLVPVIAALTALHYLTSALGVRTTASGAAGKPTAGAPAIARLGVWEITTAQFAGAAANRLAPAGLGTAAVTCRYLTRRGLPACAATTTVAVVGLVRALTKLALVTLVITLWGGLGPALRPAGDAGRIVSRHMGMFVPAVIIAVVAVTALVVVAVYWRRRQPPFRIGAVFAGVAGSLRHLLRRPRCLLALVAAATAADLALALAFATSVMAVPGVPTGSVGSLVALYLLGATAGSAVPMPAGVGSTEAALIAALATVHIPAAQAATGVLLFRVTTFWAPVPAGVLSTRWLRRRGGL</sequence>
<dbReference type="PANTHER" id="PTHR39087">
    <property type="entry name" value="UPF0104 MEMBRANE PROTEIN MJ1595"/>
    <property type="match status" value="1"/>
</dbReference>
<evidence type="ECO:0000256" key="2">
    <source>
        <dbReference type="ARBA" id="ARBA00022475"/>
    </source>
</evidence>
<organism evidence="7 8">
    <name type="scientific">Actinoallomurus bryophytorum</name>
    <dbReference type="NCBI Taxonomy" id="1490222"/>
    <lineage>
        <taxon>Bacteria</taxon>
        <taxon>Bacillati</taxon>
        <taxon>Actinomycetota</taxon>
        <taxon>Actinomycetes</taxon>
        <taxon>Streptosporangiales</taxon>
        <taxon>Thermomonosporaceae</taxon>
        <taxon>Actinoallomurus</taxon>
    </lineage>
</organism>
<evidence type="ECO:0000313" key="7">
    <source>
        <dbReference type="EMBL" id="TQM00258.1"/>
    </source>
</evidence>
<feature type="transmembrane region" description="Helical" evidence="6">
    <location>
        <begin position="262"/>
        <end position="287"/>
    </location>
</feature>
<dbReference type="Pfam" id="PF03706">
    <property type="entry name" value="LPG_synthase_TM"/>
    <property type="match status" value="1"/>
</dbReference>
<evidence type="ECO:0000256" key="6">
    <source>
        <dbReference type="SAM" id="Phobius"/>
    </source>
</evidence>
<protein>
    <submittedName>
        <fullName evidence="7">Uncharacterized membrane protein YbhN (UPF0104 family)</fullName>
    </submittedName>
</protein>
<keyword evidence="3 6" id="KW-0812">Transmembrane</keyword>
<feature type="transmembrane region" description="Helical" evidence="6">
    <location>
        <begin position="74"/>
        <end position="92"/>
    </location>
</feature>
<dbReference type="GO" id="GO:0005886">
    <property type="term" value="C:plasma membrane"/>
    <property type="evidence" value="ECO:0007669"/>
    <property type="project" value="UniProtKB-SubCell"/>
</dbReference>
<proteinExistence type="predicted"/>
<feature type="transmembrane region" description="Helical" evidence="6">
    <location>
        <begin position="324"/>
        <end position="346"/>
    </location>
</feature>
<keyword evidence="4 6" id="KW-1133">Transmembrane helix</keyword>
<evidence type="ECO:0000256" key="5">
    <source>
        <dbReference type="ARBA" id="ARBA00023136"/>
    </source>
</evidence>
<keyword evidence="5 6" id="KW-0472">Membrane</keyword>
<feature type="transmembrane region" description="Helical" evidence="6">
    <location>
        <begin position="293"/>
        <end position="312"/>
    </location>
</feature>
<gene>
    <name evidence="7" type="ORF">FB559_5966</name>
</gene>
<dbReference type="PANTHER" id="PTHR39087:SF2">
    <property type="entry name" value="UPF0104 MEMBRANE PROTEIN MJ1595"/>
    <property type="match status" value="1"/>
</dbReference>
<keyword evidence="2" id="KW-1003">Cell membrane</keyword>
<feature type="transmembrane region" description="Helical" evidence="6">
    <location>
        <begin position="210"/>
        <end position="232"/>
    </location>
</feature>
<dbReference type="InterPro" id="IPR022791">
    <property type="entry name" value="L-PG_synthase/AglD"/>
</dbReference>
<evidence type="ECO:0000256" key="4">
    <source>
        <dbReference type="ARBA" id="ARBA00022989"/>
    </source>
</evidence>
<dbReference type="EMBL" id="VFOZ01000001">
    <property type="protein sequence ID" value="TQM00258.1"/>
    <property type="molecule type" value="Genomic_DNA"/>
</dbReference>